<protein>
    <submittedName>
        <fullName evidence="1">Uncharacterized protein</fullName>
    </submittedName>
</protein>
<organism evidence="1">
    <name type="scientific">uncultured Caudovirales phage</name>
    <dbReference type="NCBI Taxonomy" id="2100421"/>
    <lineage>
        <taxon>Viruses</taxon>
        <taxon>Duplodnaviria</taxon>
        <taxon>Heunggongvirae</taxon>
        <taxon>Uroviricota</taxon>
        <taxon>Caudoviricetes</taxon>
        <taxon>Peduoviridae</taxon>
        <taxon>Maltschvirus</taxon>
        <taxon>Maltschvirus maltsch</taxon>
    </lineage>
</organism>
<accession>A0A6J7WQP8</accession>
<reference evidence="1" key="1">
    <citation type="submission" date="2020-05" db="EMBL/GenBank/DDBJ databases">
        <authorList>
            <person name="Chiriac C."/>
            <person name="Salcher M."/>
            <person name="Ghai R."/>
            <person name="Kavagutti S V."/>
        </authorList>
    </citation>
    <scope>NUCLEOTIDE SEQUENCE</scope>
</reference>
<proteinExistence type="predicted"/>
<dbReference type="EMBL" id="LR798285">
    <property type="protein sequence ID" value="CAB5220236.1"/>
    <property type="molecule type" value="Genomic_DNA"/>
</dbReference>
<gene>
    <name evidence="1" type="ORF">UFOVP233_25</name>
</gene>
<evidence type="ECO:0000313" key="1">
    <source>
        <dbReference type="EMBL" id="CAB5220236.1"/>
    </source>
</evidence>
<name>A0A6J7WQP8_9CAUD</name>
<sequence>MWGRPIEPHSGNIADAALLEGAAAKLRKFSLDLTDEAKNGATIYAEDAFAEALSLIDDAVSALSGAATRATENAIEDAAGEAADRAYDERDQ</sequence>